<dbReference type="Proteomes" id="UP000002630">
    <property type="component" value="Unassembled WGS sequence"/>
</dbReference>
<organism evidence="3 4">
    <name type="scientific">Ectocarpus siliculosus</name>
    <name type="common">Brown alga</name>
    <name type="synonym">Conferva siliculosa</name>
    <dbReference type="NCBI Taxonomy" id="2880"/>
    <lineage>
        <taxon>Eukaryota</taxon>
        <taxon>Sar</taxon>
        <taxon>Stramenopiles</taxon>
        <taxon>Ochrophyta</taxon>
        <taxon>PX clade</taxon>
        <taxon>Phaeophyceae</taxon>
        <taxon>Ectocarpales</taxon>
        <taxon>Ectocarpaceae</taxon>
        <taxon>Ectocarpus</taxon>
    </lineage>
</organism>
<evidence type="ECO:0000256" key="2">
    <source>
        <dbReference type="SAM" id="Phobius"/>
    </source>
</evidence>
<reference evidence="3 4" key="1">
    <citation type="journal article" date="2010" name="Nature">
        <title>The Ectocarpus genome and the independent evolution of multicellularity in brown algae.</title>
        <authorList>
            <person name="Cock J.M."/>
            <person name="Sterck L."/>
            <person name="Rouze P."/>
            <person name="Scornet D."/>
            <person name="Allen A.E."/>
            <person name="Amoutzias G."/>
            <person name="Anthouard V."/>
            <person name="Artiguenave F."/>
            <person name="Aury J.M."/>
            <person name="Badger J.H."/>
            <person name="Beszteri B."/>
            <person name="Billiau K."/>
            <person name="Bonnet E."/>
            <person name="Bothwell J.H."/>
            <person name="Bowler C."/>
            <person name="Boyen C."/>
            <person name="Brownlee C."/>
            <person name="Carrano C.J."/>
            <person name="Charrier B."/>
            <person name="Cho G.Y."/>
            <person name="Coelho S.M."/>
            <person name="Collen J."/>
            <person name="Corre E."/>
            <person name="Da Silva C."/>
            <person name="Delage L."/>
            <person name="Delaroque N."/>
            <person name="Dittami S.M."/>
            <person name="Doulbeau S."/>
            <person name="Elias M."/>
            <person name="Farnham G."/>
            <person name="Gachon C.M."/>
            <person name="Gschloessl B."/>
            <person name="Heesch S."/>
            <person name="Jabbari K."/>
            <person name="Jubin C."/>
            <person name="Kawai H."/>
            <person name="Kimura K."/>
            <person name="Kloareg B."/>
            <person name="Kupper F.C."/>
            <person name="Lang D."/>
            <person name="Le Bail A."/>
            <person name="Leblanc C."/>
            <person name="Lerouge P."/>
            <person name="Lohr M."/>
            <person name="Lopez P.J."/>
            <person name="Martens C."/>
            <person name="Maumus F."/>
            <person name="Michel G."/>
            <person name="Miranda-Saavedra D."/>
            <person name="Morales J."/>
            <person name="Moreau H."/>
            <person name="Motomura T."/>
            <person name="Nagasato C."/>
            <person name="Napoli C.A."/>
            <person name="Nelson D.R."/>
            <person name="Nyvall-Collen P."/>
            <person name="Peters A.F."/>
            <person name="Pommier C."/>
            <person name="Potin P."/>
            <person name="Poulain J."/>
            <person name="Quesneville H."/>
            <person name="Read B."/>
            <person name="Rensing S.A."/>
            <person name="Ritter A."/>
            <person name="Rousvoal S."/>
            <person name="Samanta M."/>
            <person name="Samson G."/>
            <person name="Schroeder D.C."/>
            <person name="Segurens B."/>
            <person name="Strittmatter M."/>
            <person name="Tonon T."/>
            <person name="Tregear J.W."/>
            <person name="Valentin K."/>
            <person name="von Dassow P."/>
            <person name="Yamagishi T."/>
            <person name="Van de Peer Y."/>
            <person name="Wincker P."/>
        </authorList>
    </citation>
    <scope>NUCLEOTIDE SEQUENCE [LARGE SCALE GENOMIC DNA]</scope>
    <source>
        <strain evidence="4">Ec32 / CCAP1310/4</strain>
    </source>
</reference>
<gene>
    <name evidence="3" type="ORF">Esi_0074_0048</name>
</gene>
<dbReference type="OrthoDB" id="10482870at2759"/>
<feature type="region of interest" description="Disordered" evidence="1">
    <location>
        <begin position="123"/>
        <end position="166"/>
    </location>
</feature>
<feature type="compositionally biased region" description="Low complexity" evidence="1">
    <location>
        <begin position="139"/>
        <end position="155"/>
    </location>
</feature>
<sequence>MLLLEHFQREVLACIALAAALAALLLWWFRGMSEGRSSGGAGTSGSKKPLAHTPGIRAVCMQDSFTEGSNGGGWGSSSSSTGQGDRRAAASSKWEQSKQKGDLGYYFAHHITMKELAPEDYQMNGPKLLSKGDTTSAPNGARPNGSSSASSPPVTTRRRRPQQISSYSWEDYGEEVRLTFRQSEWEWAKVDVEEIEIEWGSRRFRMSIDSREYGLHTIDLQRLSGVVAGVTARKLKTRLVVALVKGGRRGSYSHSPAWSKLQAALEKPSD</sequence>
<name>D8LSJ7_ECTSI</name>
<evidence type="ECO:0000313" key="4">
    <source>
        <dbReference type="Proteomes" id="UP000002630"/>
    </source>
</evidence>
<keyword evidence="4" id="KW-1185">Reference proteome</keyword>
<keyword evidence="2" id="KW-0812">Transmembrane</keyword>
<keyword evidence="2" id="KW-1133">Transmembrane helix</keyword>
<accession>D8LSJ7</accession>
<dbReference type="AlphaFoldDB" id="D8LSJ7"/>
<feature type="region of interest" description="Disordered" evidence="1">
    <location>
        <begin position="67"/>
        <end position="96"/>
    </location>
</feature>
<evidence type="ECO:0000256" key="1">
    <source>
        <dbReference type="SAM" id="MobiDB-lite"/>
    </source>
</evidence>
<keyword evidence="2" id="KW-0472">Membrane</keyword>
<proteinExistence type="predicted"/>
<evidence type="ECO:0000313" key="3">
    <source>
        <dbReference type="EMBL" id="CBN77834.1"/>
    </source>
</evidence>
<protein>
    <submittedName>
        <fullName evidence="3">Uncharacterized protein</fullName>
    </submittedName>
</protein>
<feature type="transmembrane region" description="Helical" evidence="2">
    <location>
        <begin position="12"/>
        <end position="29"/>
    </location>
</feature>
<dbReference type="InParanoid" id="D8LSJ7"/>
<dbReference type="EMBL" id="FN649760">
    <property type="protein sequence ID" value="CBN77834.1"/>
    <property type="molecule type" value="Genomic_DNA"/>
</dbReference>